<evidence type="ECO:0000259" key="2">
    <source>
        <dbReference type="PROSITE" id="PS50263"/>
    </source>
</evidence>
<dbReference type="Proteomes" id="UP000589520">
    <property type="component" value="Unassembled WGS sequence"/>
</dbReference>
<dbReference type="InterPro" id="IPR003010">
    <property type="entry name" value="C-N_Hydrolase"/>
</dbReference>
<proteinExistence type="predicted"/>
<reference evidence="3 4" key="1">
    <citation type="submission" date="2020-07" db="EMBL/GenBank/DDBJ databases">
        <title>Genomic Encyclopedia of Type Strains, Phase IV (KMG-V): Genome sequencing to study the core and pangenomes of soil and plant-associated prokaryotes.</title>
        <authorList>
            <person name="Whitman W."/>
        </authorList>
    </citation>
    <scope>NUCLEOTIDE SEQUENCE [LARGE SCALE GENOMIC DNA]</scope>
    <source>
        <strain evidence="3 4">X4EP2</strain>
    </source>
</reference>
<sequence length="264" mass="27624">MKETNLILAVAQSGSIPGDVSANVARHLRFGVVAAEHGVQFLVFPELSLTGYEPALARSNSVHPHDPKLDPLRRLAEEARMTVVVGAPILNDKRELHIGALAICSDGMVSTYTKQHLHPGEDEVFTPGLGGPMLSVEGAAVALAICADTTYPQHPASAAACGANVYAAGVLITENGYASDTALLRQYSLQHKMAVLMANHSAPTGGWVSAGKSAIWSDDGELVATSPGTEEGLLIATRHKRIWDGMSLSVPTVSSAIGSQTGSR</sequence>
<evidence type="ECO:0000256" key="1">
    <source>
        <dbReference type="ARBA" id="ARBA00022801"/>
    </source>
</evidence>
<dbReference type="InterPro" id="IPR050345">
    <property type="entry name" value="Aliph_Amidase/BUP"/>
</dbReference>
<dbReference type="SUPFAM" id="SSF56317">
    <property type="entry name" value="Carbon-nitrogen hydrolase"/>
    <property type="match status" value="1"/>
</dbReference>
<accession>A0A7Y9TR23</accession>
<dbReference type="RefSeq" id="WP_179486711.1">
    <property type="nucleotide sequence ID" value="NZ_JACCCW010000001.1"/>
</dbReference>
<evidence type="ECO:0000313" key="3">
    <source>
        <dbReference type="EMBL" id="NYF77818.1"/>
    </source>
</evidence>
<evidence type="ECO:0000313" key="4">
    <source>
        <dbReference type="Proteomes" id="UP000589520"/>
    </source>
</evidence>
<dbReference type="PROSITE" id="PS50263">
    <property type="entry name" value="CN_HYDROLASE"/>
    <property type="match status" value="1"/>
</dbReference>
<dbReference type="GO" id="GO:0050126">
    <property type="term" value="F:N-carbamoylputrescine amidase activity"/>
    <property type="evidence" value="ECO:0007669"/>
    <property type="project" value="TreeGrafter"/>
</dbReference>
<dbReference type="Pfam" id="PF00795">
    <property type="entry name" value="CN_hydrolase"/>
    <property type="match status" value="1"/>
</dbReference>
<protein>
    <submittedName>
        <fullName evidence="3">Putative amidohydrolase</fullName>
    </submittedName>
</protein>
<organism evidence="3 4">
    <name type="scientific">Granulicella arctica</name>
    <dbReference type="NCBI Taxonomy" id="940613"/>
    <lineage>
        <taxon>Bacteria</taxon>
        <taxon>Pseudomonadati</taxon>
        <taxon>Acidobacteriota</taxon>
        <taxon>Terriglobia</taxon>
        <taxon>Terriglobales</taxon>
        <taxon>Acidobacteriaceae</taxon>
        <taxon>Granulicella</taxon>
    </lineage>
</organism>
<dbReference type="EMBL" id="JACCCW010000001">
    <property type="protein sequence ID" value="NYF77818.1"/>
    <property type="molecule type" value="Genomic_DNA"/>
</dbReference>
<name>A0A7Y9TR23_9BACT</name>
<dbReference type="InterPro" id="IPR036526">
    <property type="entry name" value="C-N_Hydrolase_sf"/>
</dbReference>
<feature type="domain" description="CN hydrolase" evidence="2">
    <location>
        <begin position="6"/>
        <end position="240"/>
    </location>
</feature>
<dbReference type="PANTHER" id="PTHR43674:SF2">
    <property type="entry name" value="BETA-UREIDOPROPIONASE"/>
    <property type="match status" value="1"/>
</dbReference>
<dbReference type="CDD" id="cd07197">
    <property type="entry name" value="nitrilase"/>
    <property type="match status" value="1"/>
</dbReference>
<keyword evidence="1 3" id="KW-0378">Hydrolase</keyword>
<dbReference type="PANTHER" id="PTHR43674">
    <property type="entry name" value="NITRILASE C965.09-RELATED"/>
    <property type="match status" value="1"/>
</dbReference>
<gene>
    <name evidence="3" type="ORF">HDF17_000105</name>
</gene>
<dbReference type="GO" id="GO:0033388">
    <property type="term" value="P:putrescine biosynthetic process from arginine"/>
    <property type="evidence" value="ECO:0007669"/>
    <property type="project" value="TreeGrafter"/>
</dbReference>
<dbReference type="Gene3D" id="3.60.110.10">
    <property type="entry name" value="Carbon-nitrogen hydrolase"/>
    <property type="match status" value="1"/>
</dbReference>
<comment type="caution">
    <text evidence="3">The sequence shown here is derived from an EMBL/GenBank/DDBJ whole genome shotgun (WGS) entry which is preliminary data.</text>
</comment>
<dbReference type="AlphaFoldDB" id="A0A7Y9TR23"/>
<keyword evidence="4" id="KW-1185">Reference proteome</keyword>